<organism evidence="12 13">
    <name type="scientific">Methylorubrum extorquens (strain ATCC 14718 / DSM 1338 / JCM 2805 / NCIMB 9133 / AM1)</name>
    <name type="common">Methylobacterium extorquens</name>
    <dbReference type="NCBI Taxonomy" id="272630"/>
    <lineage>
        <taxon>Bacteria</taxon>
        <taxon>Pseudomonadati</taxon>
        <taxon>Pseudomonadota</taxon>
        <taxon>Alphaproteobacteria</taxon>
        <taxon>Hyphomicrobiales</taxon>
        <taxon>Methylobacteriaceae</taxon>
        <taxon>Methylorubrum</taxon>
    </lineage>
</organism>
<dbReference type="EMBL" id="CP001511">
    <property type="protein sequence ID" value="ACS43567.1"/>
    <property type="molecule type" value="Genomic_DNA"/>
</dbReference>
<feature type="chain" id="PRO_5002948544" description="L,D-TPase catalytic domain-containing protein" evidence="10">
    <location>
        <begin position="22"/>
        <end position="167"/>
    </location>
</feature>
<keyword evidence="3" id="KW-0328">Glycosyltransferase</keyword>
<dbReference type="KEGG" id="mea:Mex_2p0723"/>
<dbReference type="GO" id="GO:0008360">
    <property type="term" value="P:regulation of cell shape"/>
    <property type="evidence" value="ECO:0007669"/>
    <property type="project" value="UniProtKB-UniRule"/>
</dbReference>
<evidence type="ECO:0000256" key="9">
    <source>
        <dbReference type="PROSITE-ProRule" id="PRU01373"/>
    </source>
</evidence>
<dbReference type="AlphaFoldDB" id="C5B535"/>
<feature type="domain" description="L,D-TPase catalytic" evidence="11">
    <location>
        <begin position="34"/>
        <end position="167"/>
    </location>
</feature>
<dbReference type="GO" id="GO:0018104">
    <property type="term" value="P:peptidoglycan-protein cross-linking"/>
    <property type="evidence" value="ECO:0007669"/>
    <property type="project" value="TreeGrafter"/>
</dbReference>
<keyword evidence="10" id="KW-0732">Signal</keyword>
<keyword evidence="5" id="KW-0378">Hydrolase</keyword>
<reference evidence="12 13" key="1">
    <citation type="journal article" date="2009" name="PLoS ONE">
        <title>Methylobacterium genome sequences: a reference blueprint to investigate microbial metabolism of C1 compounds from natural and industrial sources.</title>
        <authorList>
            <person name="Vuilleumier S."/>
            <person name="Chistoserdova L."/>
            <person name="Lee M.-C."/>
            <person name="Bringel F."/>
            <person name="Lajus A."/>
            <person name="Zhou Y."/>
            <person name="Gourion B."/>
            <person name="Barbe V."/>
            <person name="Chang J."/>
            <person name="Cruveiller S."/>
            <person name="Dossat C."/>
            <person name="Gillett W."/>
            <person name="Gruffaz C."/>
            <person name="Haugen E."/>
            <person name="Hourcade E."/>
            <person name="Levy R."/>
            <person name="Mangenot S."/>
            <person name="Muller E."/>
            <person name="Nadalig T."/>
            <person name="Pagni M."/>
            <person name="Penny C."/>
            <person name="Peyraud R."/>
            <person name="Robinson D.G."/>
            <person name="Roche D."/>
            <person name="Rouy Z."/>
            <person name="Saenampechek C."/>
            <person name="Salvignol G."/>
            <person name="Vallenet D."/>
            <person name="Wu Z."/>
            <person name="Marx C.J."/>
            <person name="Vorholt J.A."/>
            <person name="Olson M.V."/>
            <person name="Kaul R."/>
            <person name="Weissenbach J."/>
            <person name="Medigue C."/>
            <person name="Lidstrom M.E."/>
        </authorList>
    </citation>
    <scope>NUCLEOTIDE SEQUENCE [LARGE SCALE GENOMIC DNA]</scope>
    <source>
        <strain evidence="13">ATCC 14718 / DSM 1338 / JCM 2805 / NCIMB 9133 / AM1</strain>
    </source>
</reference>
<dbReference type="OrthoDB" id="8402157at2"/>
<evidence type="ECO:0000256" key="10">
    <source>
        <dbReference type="SAM" id="SignalP"/>
    </source>
</evidence>
<comment type="similarity">
    <text evidence="2">Belongs to the YkuD family.</text>
</comment>
<feature type="active site" description="Nucleophile" evidence="9">
    <location>
        <position position="143"/>
    </location>
</feature>
<dbReference type="GO" id="GO:0071555">
    <property type="term" value="P:cell wall organization"/>
    <property type="evidence" value="ECO:0007669"/>
    <property type="project" value="UniProtKB-UniRule"/>
</dbReference>
<keyword evidence="12" id="KW-0614">Plasmid</keyword>
<dbReference type="GO" id="GO:0071972">
    <property type="term" value="F:peptidoglycan L,D-transpeptidase activity"/>
    <property type="evidence" value="ECO:0007669"/>
    <property type="project" value="TreeGrafter"/>
</dbReference>
<keyword evidence="6 9" id="KW-0133">Cell shape</keyword>
<dbReference type="FunFam" id="2.40.440.10:FF:000002">
    <property type="entry name" value="L,D-transpeptidase ErfK/SrfK"/>
    <property type="match status" value="1"/>
</dbReference>
<evidence type="ECO:0000313" key="12">
    <source>
        <dbReference type="EMBL" id="ACS43567.1"/>
    </source>
</evidence>
<dbReference type="HOGENOM" id="CLU_042399_2_1_5"/>
<dbReference type="CDD" id="cd16913">
    <property type="entry name" value="YkuD_like"/>
    <property type="match status" value="1"/>
</dbReference>
<dbReference type="GO" id="GO:0016757">
    <property type="term" value="F:glycosyltransferase activity"/>
    <property type="evidence" value="ECO:0007669"/>
    <property type="project" value="UniProtKB-KW"/>
</dbReference>
<evidence type="ECO:0000256" key="8">
    <source>
        <dbReference type="ARBA" id="ARBA00023316"/>
    </source>
</evidence>
<evidence type="ECO:0000259" key="11">
    <source>
        <dbReference type="PROSITE" id="PS52029"/>
    </source>
</evidence>
<dbReference type="RefSeq" id="WP_012754011.1">
    <property type="nucleotide sequence ID" value="NC_012811.1"/>
</dbReference>
<gene>
    <name evidence="12" type="ordered locus">MexAM1_META2p0723</name>
</gene>
<protein>
    <recommendedName>
        <fullName evidence="11">L,D-TPase catalytic domain-containing protein</fullName>
    </recommendedName>
</protein>
<dbReference type="GO" id="GO:0005576">
    <property type="term" value="C:extracellular region"/>
    <property type="evidence" value="ECO:0007669"/>
    <property type="project" value="TreeGrafter"/>
</dbReference>
<dbReference type="Gene3D" id="2.40.440.10">
    <property type="entry name" value="L,D-transpeptidase catalytic domain-like"/>
    <property type="match status" value="1"/>
</dbReference>
<geneLocation type="plasmid" evidence="12 13">
    <name>megaplasmid</name>
</geneLocation>
<evidence type="ECO:0000256" key="7">
    <source>
        <dbReference type="ARBA" id="ARBA00022984"/>
    </source>
</evidence>
<keyword evidence="8 9" id="KW-0961">Cell wall biogenesis/degradation</keyword>
<evidence type="ECO:0000256" key="6">
    <source>
        <dbReference type="ARBA" id="ARBA00022960"/>
    </source>
</evidence>
<evidence type="ECO:0000256" key="2">
    <source>
        <dbReference type="ARBA" id="ARBA00005992"/>
    </source>
</evidence>
<dbReference type="Proteomes" id="UP000009081">
    <property type="component" value="Plasmid megaplasmid"/>
</dbReference>
<keyword evidence="13" id="KW-1185">Reference proteome</keyword>
<evidence type="ECO:0000313" key="13">
    <source>
        <dbReference type="Proteomes" id="UP000009081"/>
    </source>
</evidence>
<dbReference type="PANTHER" id="PTHR30582:SF24">
    <property type="entry name" value="L,D-TRANSPEPTIDASE ERFK_SRFK-RELATED"/>
    <property type="match status" value="1"/>
</dbReference>
<dbReference type="SUPFAM" id="SSF141523">
    <property type="entry name" value="L,D-transpeptidase catalytic domain-like"/>
    <property type="match status" value="1"/>
</dbReference>
<proteinExistence type="inferred from homology"/>
<sequence length="167" mass="17737">MNLRLISAVLAACLLAAGARAGETVSYDGGEEPGTVVVDTRSRTLVLVTGPDEAIAYDVAVGRPEEQWTGVVYVGRKSEWPSWSPTAAMRRRDPKLPALVPGGPGNPLGARALYLFADGGDTSYRIHGTNAPRSIGREASSGCIRMRNADVEELYGRVGRGTLVVVR</sequence>
<evidence type="ECO:0000256" key="5">
    <source>
        <dbReference type="ARBA" id="ARBA00022801"/>
    </source>
</evidence>
<feature type="active site" description="Proton donor/acceptor" evidence="9">
    <location>
        <position position="127"/>
    </location>
</feature>
<evidence type="ECO:0000256" key="1">
    <source>
        <dbReference type="ARBA" id="ARBA00004752"/>
    </source>
</evidence>
<keyword evidence="7 9" id="KW-0573">Peptidoglycan synthesis</keyword>
<feature type="signal peptide" evidence="10">
    <location>
        <begin position="1"/>
        <end position="21"/>
    </location>
</feature>
<comment type="pathway">
    <text evidence="1 9">Cell wall biogenesis; peptidoglycan biosynthesis.</text>
</comment>
<name>C5B535_METEA</name>
<dbReference type="PROSITE" id="PS52029">
    <property type="entry name" value="LD_TPASE"/>
    <property type="match status" value="1"/>
</dbReference>
<dbReference type="InterPro" id="IPR050979">
    <property type="entry name" value="LD-transpeptidase"/>
</dbReference>
<dbReference type="UniPathway" id="UPA00219"/>
<dbReference type="MEROPS" id="C82.003"/>
<dbReference type="InterPro" id="IPR038063">
    <property type="entry name" value="Transpep_catalytic_dom"/>
</dbReference>
<evidence type="ECO:0000256" key="4">
    <source>
        <dbReference type="ARBA" id="ARBA00022679"/>
    </source>
</evidence>
<evidence type="ECO:0000256" key="3">
    <source>
        <dbReference type="ARBA" id="ARBA00022676"/>
    </source>
</evidence>
<dbReference type="Pfam" id="PF03734">
    <property type="entry name" value="YkuD"/>
    <property type="match status" value="1"/>
</dbReference>
<dbReference type="PANTHER" id="PTHR30582">
    <property type="entry name" value="L,D-TRANSPEPTIDASE"/>
    <property type="match status" value="1"/>
</dbReference>
<keyword evidence="4" id="KW-0808">Transferase</keyword>
<dbReference type="InterPro" id="IPR005490">
    <property type="entry name" value="LD_TPept_cat_dom"/>
</dbReference>
<accession>C5B535</accession>